<organism evidence="6 7">
    <name type="scientific">Geotrypetes seraphini</name>
    <name type="common">Gaboon caecilian</name>
    <name type="synonym">Caecilia seraphini</name>
    <dbReference type="NCBI Taxonomy" id="260995"/>
    <lineage>
        <taxon>Eukaryota</taxon>
        <taxon>Metazoa</taxon>
        <taxon>Chordata</taxon>
        <taxon>Craniata</taxon>
        <taxon>Vertebrata</taxon>
        <taxon>Euteleostomi</taxon>
        <taxon>Amphibia</taxon>
        <taxon>Gymnophiona</taxon>
        <taxon>Geotrypetes</taxon>
    </lineage>
</organism>
<evidence type="ECO:0000256" key="1">
    <source>
        <dbReference type="ARBA" id="ARBA00022723"/>
    </source>
</evidence>
<evidence type="ECO:0000256" key="2">
    <source>
        <dbReference type="ARBA" id="ARBA00022771"/>
    </source>
</evidence>
<dbReference type="OrthoDB" id="10069248at2759"/>
<dbReference type="InterPro" id="IPR036236">
    <property type="entry name" value="Znf_C2H2_sf"/>
</dbReference>
<evidence type="ECO:0000256" key="4">
    <source>
        <dbReference type="SAM" id="MobiDB-lite"/>
    </source>
</evidence>
<dbReference type="PANTHER" id="PTHR21402">
    <property type="entry name" value="GAMETOCYTE SPECIFIC FACTOR 1-RELATED"/>
    <property type="match status" value="1"/>
</dbReference>
<dbReference type="InParanoid" id="A0A6P8QWU0"/>
<dbReference type="InterPro" id="IPR022776">
    <property type="entry name" value="TRM13/UPF0224_CHHC_Znf_dom"/>
</dbReference>
<dbReference type="InterPro" id="IPR051591">
    <property type="entry name" value="UPF0224_FAM112_RNA_Proc"/>
</dbReference>
<accession>A0A6P8QWU0</accession>
<dbReference type="Proteomes" id="UP000515159">
    <property type="component" value="Chromosome 3"/>
</dbReference>
<protein>
    <submittedName>
        <fullName evidence="7">Gametocyte-specific factor 1-like</fullName>
    </submittedName>
</protein>
<dbReference type="KEGG" id="gsh:117356680"/>
<evidence type="ECO:0000313" key="6">
    <source>
        <dbReference type="Proteomes" id="UP000515159"/>
    </source>
</evidence>
<dbReference type="PROSITE" id="PS51800">
    <property type="entry name" value="ZF_CHHC_U11_48K"/>
    <property type="match status" value="2"/>
</dbReference>
<dbReference type="Pfam" id="PF05253">
    <property type="entry name" value="zf-U11-48K"/>
    <property type="match status" value="2"/>
</dbReference>
<dbReference type="PANTHER" id="PTHR21402:SF5">
    <property type="entry name" value="GAMETOCYTE SPECIFIC FACTOR 1"/>
    <property type="match status" value="1"/>
</dbReference>
<feature type="domain" description="CHHC U11-48K-type" evidence="5">
    <location>
        <begin position="40"/>
        <end position="67"/>
    </location>
</feature>
<feature type="domain" description="CHHC U11-48K-type" evidence="5">
    <location>
        <begin position="6"/>
        <end position="33"/>
    </location>
</feature>
<dbReference type="GeneID" id="117356680"/>
<feature type="region of interest" description="Disordered" evidence="4">
    <location>
        <begin position="200"/>
        <end position="225"/>
    </location>
</feature>
<keyword evidence="6" id="KW-1185">Reference proteome</keyword>
<gene>
    <name evidence="7" type="primary">LOC117356680</name>
</gene>
<proteinExistence type="predicted"/>
<sequence>MEPESLVQCPYDKNHQIRPSRLPYHLVKCKESNPQKAKMLATCPYNARHRVPKQELKLHISTCTDRSDPVLFEEISIKPKEEVPNPSSFWKSPPCEENWDVEEKPVSPFILGGSVNSILMKQRAQQSFNSANLGSSSTSIAQVPIPNSWKQDKSLKHATRGCNLADKLNLKVAGPAYQPDESTAYWMNETTAAHPSFPFKTVRGEENSRSSQIPTALKANPWEKD</sequence>
<dbReference type="RefSeq" id="XP_033792113.1">
    <property type="nucleotide sequence ID" value="XM_033936222.1"/>
</dbReference>
<keyword evidence="2" id="KW-0863">Zinc-finger</keyword>
<dbReference type="GO" id="GO:0008270">
    <property type="term" value="F:zinc ion binding"/>
    <property type="evidence" value="ECO:0007669"/>
    <property type="project" value="UniProtKB-KW"/>
</dbReference>
<keyword evidence="1" id="KW-0479">Metal-binding</keyword>
<evidence type="ECO:0000259" key="5">
    <source>
        <dbReference type="PROSITE" id="PS51800"/>
    </source>
</evidence>
<keyword evidence="3" id="KW-0862">Zinc</keyword>
<evidence type="ECO:0000313" key="7">
    <source>
        <dbReference type="RefSeq" id="XP_033792113.1"/>
    </source>
</evidence>
<reference evidence="7" key="1">
    <citation type="submission" date="2025-08" db="UniProtKB">
        <authorList>
            <consortium name="RefSeq"/>
        </authorList>
    </citation>
    <scope>IDENTIFICATION</scope>
</reference>
<evidence type="ECO:0000256" key="3">
    <source>
        <dbReference type="ARBA" id="ARBA00022833"/>
    </source>
</evidence>
<dbReference type="SUPFAM" id="SSF57667">
    <property type="entry name" value="beta-beta-alpha zinc fingers"/>
    <property type="match status" value="2"/>
</dbReference>
<dbReference type="AlphaFoldDB" id="A0A6P8QWU0"/>
<name>A0A6P8QWU0_GEOSA</name>